<reference evidence="1 2" key="1">
    <citation type="journal article" date="2016" name="PLoS ONE">
        <title>Complete Genome Sequence and Comparative Genomics of a Novel Myxobacterium Myxococcus hansupus.</title>
        <authorList>
            <person name="Sharma G."/>
            <person name="Narwani T."/>
            <person name="Subramanian S."/>
        </authorList>
    </citation>
    <scope>NUCLEOTIDE SEQUENCE [LARGE SCALE GENOMIC DNA]</scope>
    <source>
        <strain evidence="2">mixupus</strain>
    </source>
</reference>
<dbReference type="Proteomes" id="UP000009026">
    <property type="component" value="Chromosome"/>
</dbReference>
<protein>
    <submittedName>
        <fullName evidence="1">Uncharacterized protein</fullName>
    </submittedName>
</protein>
<dbReference type="KEGG" id="mym:A176_005597"/>
<gene>
    <name evidence="1" type="ORF">A176_005597</name>
</gene>
<dbReference type="AlphaFoldDB" id="A0A0H4X512"/>
<dbReference type="RefSeq" id="WP_002635453.1">
    <property type="nucleotide sequence ID" value="NZ_CP012109.1"/>
</dbReference>
<organism evidence="1 2">
    <name type="scientific">Pseudomyxococcus hansupus</name>
    <dbReference type="NCBI Taxonomy" id="1297742"/>
    <lineage>
        <taxon>Bacteria</taxon>
        <taxon>Pseudomonadati</taxon>
        <taxon>Myxococcota</taxon>
        <taxon>Myxococcia</taxon>
        <taxon>Myxococcales</taxon>
        <taxon>Cystobacterineae</taxon>
        <taxon>Myxococcaceae</taxon>
        <taxon>Pseudomyxococcus</taxon>
    </lineage>
</organism>
<name>A0A0H4X512_9BACT</name>
<evidence type="ECO:0000313" key="2">
    <source>
        <dbReference type="Proteomes" id="UP000009026"/>
    </source>
</evidence>
<proteinExistence type="predicted"/>
<keyword evidence="2" id="KW-1185">Reference proteome</keyword>
<sequence length="56" mass="5986">MSAHAAKKPLLQKETLRQLDTAELNQLDGAVGGTTPAVTVTVPLTILTKEIIEDML</sequence>
<dbReference type="EMBL" id="CP012109">
    <property type="protein sequence ID" value="AKQ68685.1"/>
    <property type="molecule type" value="Genomic_DNA"/>
</dbReference>
<evidence type="ECO:0000313" key="1">
    <source>
        <dbReference type="EMBL" id="AKQ68685.1"/>
    </source>
</evidence>
<dbReference type="PATRIC" id="fig|1297742.4.peg.5693"/>
<accession>A0A0H4X512</accession>